<sequence length="159" mass="16712">MKKLAIMAAASMIFTVGSAQATFQASGTTGITTLTVTEECRVQVGNVTATLARSKLKDDTAIGVIGVTALGCNGLQTALQADPDNYDATNLYMTSRNHDKLNVKLKATDGSSWTYGNGVFYKTEGGNWGGLVGISVDGNQTDKPTGEYTLNLTGGYWAK</sequence>
<evidence type="ECO:0000256" key="1">
    <source>
        <dbReference type="ARBA" id="ARBA00022729"/>
    </source>
</evidence>
<dbReference type="InterPro" id="IPR006713">
    <property type="entry name" value="Adhesin_Dr"/>
</dbReference>
<dbReference type="Pfam" id="PF04619">
    <property type="entry name" value="Adhesin_Dr"/>
    <property type="match status" value="1"/>
</dbReference>
<dbReference type="EMBL" id="KR338831">
    <property type="protein sequence ID" value="AKN63257.1"/>
    <property type="molecule type" value="Genomic_DNA"/>
</dbReference>
<dbReference type="AlphaFoldDB" id="A0A0H4BFV4"/>
<feature type="signal peptide" evidence="2">
    <location>
        <begin position="1"/>
        <end position="21"/>
    </location>
</feature>
<proteinExistence type="predicted"/>
<dbReference type="SUPFAM" id="SSF49401">
    <property type="entry name" value="Bacterial adhesins"/>
    <property type="match status" value="1"/>
</dbReference>
<feature type="chain" id="PRO_5005205525" evidence="2">
    <location>
        <begin position="22"/>
        <end position="159"/>
    </location>
</feature>
<evidence type="ECO:0000313" key="3">
    <source>
        <dbReference type="EMBL" id="AKN63257.1"/>
    </source>
</evidence>
<name>A0A0H4BFV4_ECOLX</name>
<dbReference type="InterPro" id="IPR021020">
    <property type="entry name" value="Adhesin_Dr_signal_peptide"/>
</dbReference>
<gene>
    <name evidence="3" type="primary">afaE</name>
</gene>
<dbReference type="Pfam" id="PF12393">
    <property type="entry name" value="Dr_adhesin"/>
    <property type="match status" value="1"/>
</dbReference>
<protein>
    <submittedName>
        <fullName evidence="3">AfaE</fullName>
    </submittedName>
</protein>
<reference evidence="3" key="1">
    <citation type="submission" date="2015-04" db="EMBL/GenBank/DDBJ databases">
        <authorList>
            <person name="Zhang W."/>
            <person name="Xiong Y."/>
        </authorList>
    </citation>
    <scope>NUCLEOTIDE SEQUENCE</scope>
    <source>
        <strain evidence="3">DA119</strain>
    </source>
</reference>
<dbReference type="InterPro" id="IPR037028">
    <property type="entry name" value="Dr_adhesin_sf"/>
</dbReference>
<organism evidence="3">
    <name type="scientific">Escherichia coli</name>
    <dbReference type="NCBI Taxonomy" id="562"/>
    <lineage>
        <taxon>Bacteria</taxon>
        <taxon>Pseudomonadati</taxon>
        <taxon>Pseudomonadota</taxon>
        <taxon>Gammaproteobacteria</taxon>
        <taxon>Enterobacterales</taxon>
        <taxon>Enterobacteriaceae</taxon>
        <taxon>Escherichia</taxon>
    </lineage>
</organism>
<dbReference type="InterPro" id="IPR008966">
    <property type="entry name" value="Adhesion_dom_sf"/>
</dbReference>
<keyword evidence="1 2" id="KW-0732">Signal</keyword>
<accession>A0A0H4BFV4</accession>
<evidence type="ECO:0000256" key="2">
    <source>
        <dbReference type="SAM" id="SignalP"/>
    </source>
</evidence>
<dbReference type="Gene3D" id="2.60.40.1570">
    <property type="entry name" value="Dr adhesin"/>
    <property type="match status" value="1"/>
</dbReference>